<evidence type="ECO:0000256" key="4">
    <source>
        <dbReference type="SAM" id="SignalP"/>
    </source>
</evidence>
<dbReference type="InterPro" id="IPR048230">
    <property type="entry name" value="GalA-like"/>
</dbReference>
<dbReference type="InterPro" id="IPR006103">
    <property type="entry name" value="Glyco_hydro_2_cat"/>
</dbReference>
<dbReference type="InterPro" id="IPR006101">
    <property type="entry name" value="Glyco_hydro_2"/>
</dbReference>
<dbReference type="Gene3D" id="3.20.20.80">
    <property type="entry name" value="Glycosidases"/>
    <property type="match status" value="1"/>
</dbReference>
<feature type="domain" description="Glycoside hydrolase family 2 immunoglobulin-like beta-sandwich" evidence="5">
    <location>
        <begin position="245"/>
        <end position="336"/>
    </location>
</feature>
<keyword evidence="3 10" id="KW-0326">Glycosidase</keyword>
<evidence type="ECO:0000313" key="10">
    <source>
        <dbReference type="EMBL" id="MDR6534046.1"/>
    </source>
</evidence>
<comment type="similarity">
    <text evidence="1">Belongs to the glycosyl hydrolase 2 family.</text>
</comment>
<dbReference type="GO" id="GO:0004565">
    <property type="term" value="F:beta-galactosidase activity"/>
    <property type="evidence" value="ECO:0007669"/>
    <property type="project" value="UniProtKB-EC"/>
</dbReference>
<dbReference type="InterPro" id="IPR051913">
    <property type="entry name" value="GH2_Domain-Containing"/>
</dbReference>
<dbReference type="InterPro" id="IPR013783">
    <property type="entry name" value="Ig-like_fold"/>
</dbReference>
<dbReference type="InterPro" id="IPR006102">
    <property type="entry name" value="Ig-like_GH2"/>
</dbReference>
<dbReference type="Pfam" id="PF00703">
    <property type="entry name" value="Glyco_hydro_2"/>
    <property type="match status" value="1"/>
</dbReference>
<dbReference type="Pfam" id="PF22666">
    <property type="entry name" value="Glyco_hydro_2_N2"/>
    <property type="match status" value="1"/>
</dbReference>
<feature type="domain" description="Beta-mannosidase-like galactose-binding" evidence="9">
    <location>
        <begin position="109"/>
        <end position="200"/>
    </location>
</feature>
<evidence type="ECO:0000313" key="11">
    <source>
        <dbReference type="Proteomes" id="UP001262754"/>
    </source>
</evidence>
<gene>
    <name evidence="10" type="ORF">J2800_004816</name>
</gene>
<dbReference type="InterPro" id="IPR032311">
    <property type="entry name" value="DUF4982"/>
</dbReference>
<dbReference type="InterPro" id="IPR008979">
    <property type="entry name" value="Galactose-bd-like_sf"/>
</dbReference>
<dbReference type="InterPro" id="IPR054593">
    <property type="entry name" value="Beta-mannosidase-like_N2"/>
</dbReference>
<evidence type="ECO:0000256" key="1">
    <source>
        <dbReference type="ARBA" id="ARBA00007401"/>
    </source>
</evidence>
<keyword evidence="2 10" id="KW-0378">Hydrolase</keyword>
<dbReference type="SUPFAM" id="SSF49303">
    <property type="entry name" value="beta-Galactosidase/glucuronidase domain"/>
    <property type="match status" value="1"/>
</dbReference>
<name>A0ABU1N831_9CAUL</name>
<feature type="domain" description="DUF4982" evidence="7">
    <location>
        <begin position="640"/>
        <end position="696"/>
    </location>
</feature>
<dbReference type="PANTHER" id="PTHR42732">
    <property type="entry name" value="BETA-GALACTOSIDASE"/>
    <property type="match status" value="1"/>
</dbReference>
<evidence type="ECO:0000256" key="2">
    <source>
        <dbReference type="ARBA" id="ARBA00022801"/>
    </source>
</evidence>
<organism evidence="10 11">
    <name type="scientific">Caulobacter rhizosphaerae</name>
    <dbReference type="NCBI Taxonomy" id="2010972"/>
    <lineage>
        <taxon>Bacteria</taxon>
        <taxon>Pseudomonadati</taxon>
        <taxon>Pseudomonadota</taxon>
        <taxon>Alphaproteobacteria</taxon>
        <taxon>Caulobacterales</taxon>
        <taxon>Caulobacteraceae</taxon>
        <taxon>Caulobacter</taxon>
    </lineage>
</organism>
<keyword evidence="4" id="KW-0732">Signal</keyword>
<dbReference type="Pfam" id="PF16355">
    <property type="entry name" value="DUF4982"/>
    <property type="match status" value="1"/>
</dbReference>
<dbReference type="RefSeq" id="WP_310035186.1">
    <property type="nucleotide sequence ID" value="NZ_JAVDRL010000018.1"/>
</dbReference>
<keyword evidence="11" id="KW-1185">Reference proteome</keyword>
<proteinExistence type="inferred from homology"/>
<evidence type="ECO:0000259" key="5">
    <source>
        <dbReference type="Pfam" id="PF00703"/>
    </source>
</evidence>
<comment type="caution">
    <text evidence="10">The sequence shown here is derived from an EMBL/GenBank/DDBJ whole genome shotgun (WGS) entry which is preliminary data.</text>
</comment>
<dbReference type="EMBL" id="JAVDRL010000018">
    <property type="protein sequence ID" value="MDR6534046.1"/>
    <property type="molecule type" value="Genomic_DNA"/>
</dbReference>
<feature type="chain" id="PRO_5046785236" evidence="4">
    <location>
        <begin position="27"/>
        <end position="817"/>
    </location>
</feature>
<feature type="signal peptide" evidence="4">
    <location>
        <begin position="1"/>
        <end position="26"/>
    </location>
</feature>
<dbReference type="EC" id="3.2.1.23" evidence="10"/>
<dbReference type="Gene3D" id="2.60.40.10">
    <property type="entry name" value="Immunoglobulins"/>
    <property type="match status" value="3"/>
</dbReference>
<evidence type="ECO:0000259" key="6">
    <source>
        <dbReference type="Pfam" id="PF02836"/>
    </source>
</evidence>
<feature type="domain" description="Glycoside hydrolase family 2 catalytic" evidence="6">
    <location>
        <begin position="429"/>
        <end position="516"/>
    </location>
</feature>
<protein>
    <submittedName>
        <fullName evidence="10">Beta-galactosidase</fullName>
        <ecNumber evidence="10">3.2.1.23</ecNumber>
    </submittedName>
</protein>
<feature type="domain" description="Glycoside hydrolase family 2" evidence="8">
    <location>
        <begin position="710"/>
        <end position="810"/>
    </location>
</feature>
<dbReference type="Pfam" id="PF02836">
    <property type="entry name" value="Glyco_hydro_2_C"/>
    <property type="match status" value="2"/>
</dbReference>
<dbReference type="InterPro" id="IPR017853">
    <property type="entry name" value="GH"/>
</dbReference>
<reference evidence="10 11" key="1">
    <citation type="submission" date="2023-07" db="EMBL/GenBank/DDBJ databases">
        <title>Sorghum-associated microbial communities from plants grown in Nebraska, USA.</title>
        <authorList>
            <person name="Schachtman D."/>
        </authorList>
    </citation>
    <scope>NUCLEOTIDE SEQUENCE [LARGE SCALE GENOMIC DNA]</scope>
    <source>
        <strain evidence="10 11">DS2154</strain>
    </source>
</reference>
<evidence type="ECO:0000256" key="3">
    <source>
        <dbReference type="ARBA" id="ARBA00023295"/>
    </source>
</evidence>
<dbReference type="NCBIfam" id="NF041462">
    <property type="entry name" value="GalA"/>
    <property type="match status" value="1"/>
</dbReference>
<evidence type="ECO:0000259" key="9">
    <source>
        <dbReference type="Pfam" id="PF22666"/>
    </source>
</evidence>
<dbReference type="InterPro" id="IPR023232">
    <property type="entry name" value="Glyco_hydro_2_AS"/>
</dbReference>
<accession>A0ABU1N831</accession>
<feature type="domain" description="Glycoside hydrolase family 2 catalytic" evidence="6">
    <location>
        <begin position="345"/>
        <end position="419"/>
    </location>
</feature>
<dbReference type="Pfam" id="PF18565">
    <property type="entry name" value="Glyco_hydro2_C5"/>
    <property type="match status" value="1"/>
</dbReference>
<dbReference type="InterPro" id="IPR040605">
    <property type="entry name" value="Glyco_hydro2_dom5"/>
</dbReference>
<dbReference type="PRINTS" id="PR00132">
    <property type="entry name" value="GLHYDRLASE2"/>
</dbReference>
<dbReference type="SUPFAM" id="SSF51445">
    <property type="entry name" value="(Trans)glycosidases"/>
    <property type="match status" value="1"/>
</dbReference>
<evidence type="ECO:0000259" key="8">
    <source>
        <dbReference type="Pfam" id="PF18565"/>
    </source>
</evidence>
<dbReference type="SUPFAM" id="SSF49785">
    <property type="entry name" value="Galactose-binding domain-like"/>
    <property type="match status" value="1"/>
</dbReference>
<dbReference type="PROSITE" id="PS00608">
    <property type="entry name" value="GLYCOSYL_HYDROL_F2_2"/>
    <property type="match status" value="1"/>
</dbReference>
<dbReference type="PANTHER" id="PTHR42732:SF1">
    <property type="entry name" value="BETA-MANNOSIDASE"/>
    <property type="match status" value="1"/>
</dbReference>
<sequence>MRRRDLLKLGAVAAVGVPSATVAAQAATKAPADPAAPPTAPGPLSEKTARETILLDADWRFHHGDIPFPKVRGDSPTYDSTKAGAAGGAAAIKYDDSGWRALDLPHDFVVEGPFDPDENPAQGYRPKGKAWYRKTFTLPASDRGKQLELRFDGVAVNATVWVNGDVVAHSHSAYSAIIVDLTANAHYGDTPNVVAVRVDADPIEGWWYEGGGIYRHVWLVKRPPVHLVADGVYAHPRRREDGRWVTPIEASVGNIAEAAKQATVDVVLLDPDGRPAGQARVSGTVNALETTVLRTEILVDAPRLWSVDDPALYTVRTRVVADGQDADELVTPAGFRTQRFDPAQGFFLNDKPLKIQGVCIHQDHAGLGVALPDSIIEFRLRRLKALGCNAIRSSHNAPTPALLDAADRLGFVVMDENRVFNVSPDYTRMLSWLVRRDRNHPSVVLWSVFNEEPLQGTEAGYQMVRRMAKIVKDLDDTRPVTAAINNGMFNPVNVTQAVDVVGFNYQIKEYDRFHAAHPNLPLTSSEDTSAVMTRGEWVTDMKRNVLAAYDDEFRPWGATHRAAWKAIAERPYLAGAFVWTGFDYRGEPQPFTWPTASSSFGIMDLCGFEKTAFYIHQSQWVRDRPVLHLVPHWNWTGREGQQIKVMAFTNCDTVALRLNGKLISEQKNNLYEGLTWQVPYAPGRLEAVGMTGGKVVTRAVVETTGAPVALRLTPDRSALAGDGRDATPIRVEAVDAKGRPVPTAQTPIQFAIEGGRIIGLGNGDANSHEPEKGDRRSLYNGLAQVIVQTAGATGPLVVTARAEGLKPAEARIAVRPV</sequence>
<evidence type="ECO:0000259" key="7">
    <source>
        <dbReference type="Pfam" id="PF16355"/>
    </source>
</evidence>
<dbReference type="Gene3D" id="2.60.120.260">
    <property type="entry name" value="Galactose-binding domain-like"/>
    <property type="match status" value="1"/>
</dbReference>
<dbReference type="InterPro" id="IPR036156">
    <property type="entry name" value="Beta-gal/glucu_dom_sf"/>
</dbReference>
<dbReference type="Proteomes" id="UP001262754">
    <property type="component" value="Unassembled WGS sequence"/>
</dbReference>